<keyword evidence="2 4" id="KW-0238">DNA-binding</keyword>
<evidence type="ECO:0000313" key="8">
    <source>
        <dbReference type="Proteomes" id="UP000218113"/>
    </source>
</evidence>
<dbReference type="InterPro" id="IPR050090">
    <property type="entry name" value="Tyrosine_recombinase_XerCD"/>
</dbReference>
<organism evidence="7 8">
    <name type="scientific">SAR324 cluster bacterium</name>
    <dbReference type="NCBI Taxonomy" id="2024889"/>
    <lineage>
        <taxon>Bacteria</taxon>
        <taxon>Deltaproteobacteria</taxon>
        <taxon>SAR324 cluster</taxon>
    </lineage>
</organism>
<dbReference type="PROSITE" id="PS51900">
    <property type="entry name" value="CB"/>
    <property type="match status" value="1"/>
</dbReference>
<dbReference type="GO" id="GO:0006310">
    <property type="term" value="P:DNA recombination"/>
    <property type="evidence" value="ECO:0007669"/>
    <property type="project" value="UniProtKB-KW"/>
</dbReference>
<proteinExistence type="inferred from homology"/>
<comment type="similarity">
    <text evidence="1">Belongs to the 'phage' integrase family.</text>
</comment>
<dbReference type="InterPro" id="IPR011010">
    <property type="entry name" value="DNA_brk_join_enz"/>
</dbReference>
<dbReference type="PANTHER" id="PTHR30349">
    <property type="entry name" value="PHAGE INTEGRASE-RELATED"/>
    <property type="match status" value="1"/>
</dbReference>
<dbReference type="Gene3D" id="1.10.150.130">
    <property type="match status" value="1"/>
</dbReference>
<dbReference type="CDD" id="cd00397">
    <property type="entry name" value="DNA_BRE_C"/>
    <property type="match status" value="1"/>
</dbReference>
<evidence type="ECO:0000259" key="5">
    <source>
        <dbReference type="PROSITE" id="PS51898"/>
    </source>
</evidence>
<dbReference type="AlphaFoldDB" id="A0A2A4TBH3"/>
<feature type="domain" description="Core-binding (CB)" evidence="6">
    <location>
        <begin position="31"/>
        <end position="146"/>
    </location>
</feature>
<evidence type="ECO:0000256" key="4">
    <source>
        <dbReference type="PROSITE-ProRule" id="PRU01248"/>
    </source>
</evidence>
<comment type="caution">
    <text evidence="7">The sequence shown here is derived from an EMBL/GenBank/DDBJ whole genome shotgun (WGS) entry which is preliminary data.</text>
</comment>
<evidence type="ECO:0000256" key="3">
    <source>
        <dbReference type="ARBA" id="ARBA00023172"/>
    </source>
</evidence>
<sequence>MRTLGENVKRNHFNKNVKLNFPIEPKKGVLSNVNFWISTYINYKQDIEKLASSTIQNYKDSLKYIKDFIKNSPASCKSFKEIDHNFFNAFIDAYLLHLMLDDDNVVFLDDMSEYEIEELYQIHGQKHYSTVNQRITVLKQWFTFISNYNTDGVNFKAWYDHIVKYPVPKKQDIAHEHFNEAEEKLSIEALFKWPNNFKQTLKRSNRYYALRDATAVLLMIVSGTRAKESTQFKLKDISYTNDEITIRMHGKGNKERDISIDIEYNPEIVSMLRELIELAKNNPDAYILKTSSGKPVSDRNIFKFARSFFKLNNISDTVFLHKLRHTYGTLYVSRGGSLVTLQSNMGHENQVTTGIYAKSTGNVKREERKQIGKKRLEEDS</sequence>
<dbReference type="PANTHER" id="PTHR30349:SF41">
    <property type="entry name" value="INTEGRASE_RECOMBINASE PROTEIN MJ0367-RELATED"/>
    <property type="match status" value="1"/>
</dbReference>
<keyword evidence="3" id="KW-0233">DNA recombination</keyword>
<dbReference type="Proteomes" id="UP000218113">
    <property type="component" value="Unassembled WGS sequence"/>
</dbReference>
<dbReference type="SUPFAM" id="SSF56349">
    <property type="entry name" value="DNA breaking-rejoining enzymes"/>
    <property type="match status" value="1"/>
</dbReference>
<dbReference type="GO" id="GO:0003677">
    <property type="term" value="F:DNA binding"/>
    <property type="evidence" value="ECO:0007669"/>
    <property type="project" value="UniProtKB-UniRule"/>
</dbReference>
<dbReference type="Gene3D" id="1.10.443.10">
    <property type="entry name" value="Intergrase catalytic core"/>
    <property type="match status" value="1"/>
</dbReference>
<dbReference type="EMBL" id="NVSR01000001">
    <property type="protein sequence ID" value="PCI30966.1"/>
    <property type="molecule type" value="Genomic_DNA"/>
</dbReference>
<dbReference type="Pfam" id="PF00589">
    <property type="entry name" value="Phage_integrase"/>
    <property type="match status" value="1"/>
</dbReference>
<evidence type="ECO:0000256" key="1">
    <source>
        <dbReference type="ARBA" id="ARBA00008857"/>
    </source>
</evidence>
<dbReference type="InterPro" id="IPR013762">
    <property type="entry name" value="Integrase-like_cat_sf"/>
</dbReference>
<dbReference type="PROSITE" id="PS51898">
    <property type="entry name" value="TYR_RECOMBINASE"/>
    <property type="match status" value="1"/>
</dbReference>
<reference evidence="8" key="1">
    <citation type="submission" date="2017-08" db="EMBL/GenBank/DDBJ databases">
        <title>A dynamic microbial community with high functional redundancy inhabits the cold, oxic subseafloor aquifer.</title>
        <authorList>
            <person name="Tully B.J."/>
            <person name="Wheat C.G."/>
            <person name="Glazer B.T."/>
            <person name="Huber J.A."/>
        </authorList>
    </citation>
    <scope>NUCLEOTIDE SEQUENCE [LARGE SCALE GENOMIC DNA]</scope>
</reference>
<dbReference type="InterPro" id="IPR010998">
    <property type="entry name" value="Integrase_recombinase_N"/>
</dbReference>
<dbReference type="InterPro" id="IPR044068">
    <property type="entry name" value="CB"/>
</dbReference>
<dbReference type="GO" id="GO:0015074">
    <property type="term" value="P:DNA integration"/>
    <property type="evidence" value="ECO:0007669"/>
    <property type="project" value="InterPro"/>
</dbReference>
<dbReference type="InterPro" id="IPR002104">
    <property type="entry name" value="Integrase_catalytic"/>
</dbReference>
<dbReference type="Pfam" id="PF13102">
    <property type="entry name" value="Phage_int_SAM_5"/>
    <property type="match status" value="1"/>
</dbReference>
<evidence type="ECO:0000259" key="6">
    <source>
        <dbReference type="PROSITE" id="PS51900"/>
    </source>
</evidence>
<evidence type="ECO:0000313" key="7">
    <source>
        <dbReference type="EMBL" id="PCI30966.1"/>
    </source>
</evidence>
<gene>
    <name evidence="7" type="ORF">COB67_00490</name>
</gene>
<accession>A0A2A4TBH3</accession>
<evidence type="ECO:0000256" key="2">
    <source>
        <dbReference type="ARBA" id="ARBA00023125"/>
    </source>
</evidence>
<protein>
    <recommendedName>
        <fullName evidence="9">Tyr recombinase domain-containing protein</fullName>
    </recommendedName>
</protein>
<evidence type="ECO:0008006" key="9">
    <source>
        <dbReference type="Google" id="ProtNLM"/>
    </source>
</evidence>
<dbReference type="InterPro" id="IPR025269">
    <property type="entry name" value="SAM-like_dom"/>
</dbReference>
<feature type="domain" description="Tyr recombinase" evidence="5">
    <location>
        <begin position="177"/>
        <end position="369"/>
    </location>
</feature>
<name>A0A2A4TBH3_9DELT</name>